<evidence type="ECO:0008006" key="4">
    <source>
        <dbReference type="Google" id="ProtNLM"/>
    </source>
</evidence>
<protein>
    <recommendedName>
        <fullName evidence="4">Integral membrane protein</fullName>
    </recommendedName>
</protein>
<feature type="transmembrane region" description="Helical" evidence="1">
    <location>
        <begin position="6"/>
        <end position="24"/>
    </location>
</feature>
<dbReference type="EMBL" id="SMZX01000002">
    <property type="protein sequence ID" value="TDL43717.1"/>
    <property type="molecule type" value="Genomic_DNA"/>
</dbReference>
<dbReference type="NCBIfam" id="NF046117">
    <property type="entry name" value="SCO4848_fam"/>
    <property type="match status" value="1"/>
</dbReference>
<feature type="transmembrane region" description="Helical" evidence="1">
    <location>
        <begin position="44"/>
        <end position="73"/>
    </location>
</feature>
<name>A0A4R5YJY0_9MICO</name>
<sequence length="74" mass="8053">MIPVLVTLLILNGVFNAVVWPAFYRRVARDERSRDERGHATRFLVVHTVLIAVAVILAAVSILAGIIAATGAWT</sequence>
<evidence type="ECO:0000313" key="3">
    <source>
        <dbReference type="Proteomes" id="UP000295633"/>
    </source>
</evidence>
<reference evidence="2 3" key="1">
    <citation type="submission" date="2019-03" db="EMBL/GenBank/DDBJ databases">
        <title>Genome Sequencing and Assembly of Various Microbes Isolated from Partially Reclaimed Soil and Acid Mine Drainage (AMD) Site.</title>
        <authorList>
            <person name="Steinbock B."/>
            <person name="Bechtold R."/>
            <person name="Sevigny J.L."/>
            <person name="Thomas D."/>
            <person name="Cuthill L.R."/>
            <person name="Aveiro Johannsen E.J."/>
            <person name="Thomas K."/>
            <person name="Ghosh A."/>
        </authorList>
    </citation>
    <scope>NUCLEOTIDE SEQUENCE [LARGE SCALE GENOMIC DNA]</scope>
    <source>
        <strain evidence="2 3">F-B2</strain>
    </source>
</reference>
<evidence type="ECO:0000313" key="2">
    <source>
        <dbReference type="EMBL" id="TDL43717.1"/>
    </source>
</evidence>
<dbReference type="Pfam" id="PF26606">
    <property type="entry name" value="SCO4848"/>
    <property type="match status" value="1"/>
</dbReference>
<dbReference type="AlphaFoldDB" id="A0A4R5YJY0"/>
<proteinExistence type="predicted"/>
<keyword evidence="1" id="KW-0812">Transmembrane</keyword>
<evidence type="ECO:0000256" key="1">
    <source>
        <dbReference type="SAM" id="Phobius"/>
    </source>
</evidence>
<dbReference type="Proteomes" id="UP000295633">
    <property type="component" value="Unassembled WGS sequence"/>
</dbReference>
<accession>A0A4R5YJY0</accession>
<organism evidence="2 3">
    <name type="scientific">Microbacterium oleivorans</name>
    <dbReference type="NCBI Taxonomy" id="273677"/>
    <lineage>
        <taxon>Bacteria</taxon>
        <taxon>Bacillati</taxon>
        <taxon>Actinomycetota</taxon>
        <taxon>Actinomycetes</taxon>
        <taxon>Micrococcales</taxon>
        <taxon>Microbacteriaceae</taxon>
        <taxon>Microbacterium</taxon>
    </lineage>
</organism>
<gene>
    <name evidence="2" type="ORF">E2R54_10990</name>
</gene>
<keyword evidence="1" id="KW-1133">Transmembrane helix</keyword>
<keyword evidence="1" id="KW-0472">Membrane</keyword>
<comment type="caution">
    <text evidence="2">The sequence shown here is derived from an EMBL/GenBank/DDBJ whole genome shotgun (WGS) entry which is preliminary data.</text>
</comment>
<dbReference type="RefSeq" id="WP_133399752.1">
    <property type="nucleotide sequence ID" value="NZ_SMZX01000002.1"/>
</dbReference>
<dbReference type="InterPro" id="IPR058061">
    <property type="entry name" value="SCO4848-like"/>
</dbReference>